<dbReference type="AlphaFoldDB" id="A0A6J6YX30"/>
<protein>
    <submittedName>
        <fullName evidence="1">Unannotated protein</fullName>
    </submittedName>
</protein>
<proteinExistence type="predicted"/>
<dbReference type="EMBL" id="CAFAAJ010000116">
    <property type="protein sequence ID" value="CAB4812843.1"/>
    <property type="molecule type" value="Genomic_DNA"/>
</dbReference>
<sequence length="114" mass="12029">MVQAAQHLGVRAEIEARQIEEGQPVAVTDVEEQVRGAAVVPVLEKVGQREAEHVLVETDGPLHVGAEERHVMHATGGAGPAFGLRAEVGGAERFPFSGAIHDLTLGTEKANCHP</sequence>
<reference evidence="1" key="1">
    <citation type="submission" date="2020-05" db="EMBL/GenBank/DDBJ databases">
        <authorList>
            <person name="Chiriac C."/>
            <person name="Salcher M."/>
            <person name="Ghai R."/>
            <person name="Kavagutti S V."/>
        </authorList>
    </citation>
    <scope>NUCLEOTIDE SEQUENCE</scope>
</reference>
<accession>A0A6J6YX30</accession>
<name>A0A6J6YX30_9ZZZZ</name>
<organism evidence="1">
    <name type="scientific">freshwater metagenome</name>
    <dbReference type="NCBI Taxonomy" id="449393"/>
    <lineage>
        <taxon>unclassified sequences</taxon>
        <taxon>metagenomes</taxon>
        <taxon>ecological metagenomes</taxon>
    </lineage>
</organism>
<evidence type="ECO:0000313" key="1">
    <source>
        <dbReference type="EMBL" id="CAB4812843.1"/>
    </source>
</evidence>
<gene>
    <name evidence="1" type="ORF">UFOPK3001_01668</name>
</gene>